<keyword evidence="4" id="KW-1185">Reference proteome</keyword>
<dbReference type="PANTHER" id="PTHR45947:SF3">
    <property type="entry name" value="SULFOQUINOVOSYL TRANSFERASE SQD2"/>
    <property type="match status" value="1"/>
</dbReference>
<dbReference type="SUPFAM" id="SSF53756">
    <property type="entry name" value="UDP-Glycosyltransferase/glycogen phosphorylase"/>
    <property type="match status" value="1"/>
</dbReference>
<organism evidence="3 4">
    <name type="scientific">Hufsiella ginkgonis</name>
    <dbReference type="NCBI Taxonomy" id="2695274"/>
    <lineage>
        <taxon>Bacteria</taxon>
        <taxon>Pseudomonadati</taxon>
        <taxon>Bacteroidota</taxon>
        <taxon>Sphingobacteriia</taxon>
        <taxon>Sphingobacteriales</taxon>
        <taxon>Sphingobacteriaceae</taxon>
        <taxon>Hufsiella</taxon>
    </lineage>
</organism>
<keyword evidence="3" id="KW-0808">Transferase</keyword>
<dbReference type="Pfam" id="PF13439">
    <property type="entry name" value="Glyco_transf_4"/>
    <property type="match status" value="1"/>
</dbReference>
<dbReference type="Pfam" id="PF00534">
    <property type="entry name" value="Glycos_transf_1"/>
    <property type="match status" value="1"/>
</dbReference>
<evidence type="ECO:0000259" key="2">
    <source>
        <dbReference type="Pfam" id="PF13439"/>
    </source>
</evidence>
<dbReference type="InterPro" id="IPR001296">
    <property type="entry name" value="Glyco_trans_1"/>
</dbReference>
<dbReference type="CDD" id="cd03801">
    <property type="entry name" value="GT4_PimA-like"/>
    <property type="match status" value="1"/>
</dbReference>
<feature type="domain" description="Glycosyl transferase family 1" evidence="1">
    <location>
        <begin position="176"/>
        <end position="346"/>
    </location>
</feature>
<dbReference type="Proteomes" id="UP000451233">
    <property type="component" value="Unassembled WGS sequence"/>
</dbReference>
<dbReference type="GO" id="GO:0016757">
    <property type="term" value="F:glycosyltransferase activity"/>
    <property type="evidence" value="ECO:0007669"/>
    <property type="project" value="InterPro"/>
</dbReference>
<accession>A0A7K1XZF3</accession>
<dbReference type="AlphaFoldDB" id="A0A7K1XZF3"/>
<reference evidence="3 4" key="1">
    <citation type="submission" date="2019-11" db="EMBL/GenBank/DDBJ databases">
        <title>Pedobacter sp. HMF7056 Genome sequencing and assembly.</title>
        <authorList>
            <person name="Kang H."/>
            <person name="Kim H."/>
            <person name="Joh K."/>
        </authorList>
    </citation>
    <scope>NUCLEOTIDE SEQUENCE [LARGE SCALE GENOMIC DNA]</scope>
    <source>
        <strain evidence="3 4">HMF7056</strain>
    </source>
</reference>
<dbReference type="RefSeq" id="WP_160907354.1">
    <property type="nucleotide sequence ID" value="NZ_WVHS01000003.1"/>
</dbReference>
<dbReference type="EMBL" id="WVHS01000003">
    <property type="protein sequence ID" value="MXV16350.1"/>
    <property type="molecule type" value="Genomic_DNA"/>
</dbReference>
<comment type="caution">
    <text evidence="3">The sequence shown here is derived from an EMBL/GenBank/DDBJ whole genome shotgun (WGS) entry which is preliminary data.</text>
</comment>
<sequence length="382" mass="42476">MEILFVSHKYPPAIGGMENQSFELINGMKKLARVHTLLLGAGENRLQFFLSLNRRIRQLCKANPGITVIHFNDALVASVSLFHTGYAHLKRTATVHGLDVVYPNLLYRRFVFHGLKRLDLVIPVSQATARACTRLGIPPGNLLVINNGVDEQAPRSITREQADRLLQNRFGIDTGGRRLLVAMGRPVKRKGFSWFIKNVLPQLDPAFMLLLIGPIPNQEHIGGRIFRRLPAFARKPFELMLALPSDERPLQQLLAKRPYRHRVFRTGKLSREVIGNLLSVADAFVMPNIEVSGDMEGFGLVCLEASICGARVLASASGGIPDAISDGENGLLLPPGDADSWIRALNNPSDTLPGAASRIAFTRRQFSWEKMTKEYLEAFSRI</sequence>
<dbReference type="PANTHER" id="PTHR45947">
    <property type="entry name" value="SULFOQUINOVOSYL TRANSFERASE SQD2"/>
    <property type="match status" value="1"/>
</dbReference>
<proteinExistence type="predicted"/>
<protein>
    <submittedName>
        <fullName evidence="3">Glycosyltransferase</fullName>
    </submittedName>
</protein>
<feature type="domain" description="Glycosyltransferase subfamily 4-like N-terminal" evidence="2">
    <location>
        <begin position="39"/>
        <end position="151"/>
    </location>
</feature>
<dbReference type="InterPro" id="IPR050194">
    <property type="entry name" value="Glycosyltransferase_grp1"/>
</dbReference>
<evidence type="ECO:0000313" key="3">
    <source>
        <dbReference type="EMBL" id="MXV16350.1"/>
    </source>
</evidence>
<dbReference type="InterPro" id="IPR028098">
    <property type="entry name" value="Glyco_trans_4-like_N"/>
</dbReference>
<dbReference type="Gene3D" id="3.40.50.2000">
    <property type="entry name" value="Glycogen Phosphorylase B"/>
    <property type="match status" value="2"/>
</dbReference>
<evidence type="ECO:0000259" key="1">
    <source>
        <dbReference type="Pfam" id="PF00534"/>
    </source>
</evidence>
<name>A0A7K1XZF3_9SPHI</name>
<gene>
    <name evidence="3" type="ORF">GS398_13635</name>
</gene>
<evidence type="ECO:0000313" key="4">
    <source>
        <dbReference type="Proteomes" id="UP000451233"/>
    </source>
</evidence>